<gene>
    <name evidence="1" type="ORF">R28058_14761</name>
</gene>
<dbReference type="AlphaFoldDB" id="A0A0C7I9P2"/>
<dbReference type="Proteomes" id="UP000049127">
    <property type="component" value="Unassembled WGS sequence"/>
</dbReference>
<dbReference type="EMBL" id="CEKZ01000003">
    <property type="protein sequence ID" value="CEQ03743.1"/>
    <property type="molecule type" value="Genomic_DNA"/>
</dbReference>
<evidence type="ECO:0000313" key="2">
    <source>
        <dbReference type="Proteomes" id="UP000049127"/>
    </source>
</evidence>
<evidence type="ECO:0000313" key="1">
    <source>
        <dbReference type="EMBL" id="CEQ03743.1"/>
    </source>
</evidence>
<accession>A0A0C7I9P2</accession>
<reference evidence="1 2" key="1">
    <citation type="submission" date="2015-01" db="EMBL/GenBank/DDBJ databases">
        <authorList>
            <person name="Aslett A.Martin."/>
            <person name="De Silva Nishadi"/>
        </authorList>
    </citation>
    <scope>NUCLEOTIDE SEQUENCE [LARGE SCALE GENOMIC DNA]</scope>
    <source>
        <strain evidence="1 2">R28058</strain>
    </source>
</reference>
<organism evidence="1 2">
    <name type="scientific">Paraclostridium sordellii</name>
    <name type="common">Clostridium sordellii</name>
    <dbReference type="NCBI Taxonomy" id="1505"/>
    <lineage>
        <taxon>Bacteria</taxon>
        <taxon>Bacillati</taxon>
        <taxon>Bacillota</taxon>
        <taxon>Clostridia</taxon>
        <taxon>Peptostreptococcales</taxon>
        <taxon>Peptostreptococcaceae</taxon>
        <taxon>Paraclostridium</taxon>
    </lineage>
</organism>
<protein>
    <submittedName>
        <fullName evidence="1">Uncharacterized protein</fullName>
    </submittedName>
</protein>
<dbReference type="RefSeq" id="WP_055333434.1">
    <property type="nucleotide sequence ID" value="NZ_CDNF01000003.1"/>
</dbReference>
<dbReference type="OrthoDB" id="1751132at2"/>
<sequence>MKREILTSEKIFLQPTKFADLLVDSSGYVDLHEKLSSSDLEYSDDKVFEVAPSGFVDFNQHLYEDINHMNSISCGIYIERSLITFRIFLWGSRGEGFEIFKHVLRGDEIDSLKSIEDIKFYMHKHLEELEDGILKTYSMNARHSFEQLGMGIESKKLPLHSILQFMSIDNNLSDFR</sequence>
<proteinExistence type="predicted"/>
<name>A0A0C7I9P2_PARSO</name>